<dbReference type="InterPro" id="IPR011009">
    <property type="entry name" value="Kinase-like_dom_sf"/>
</dbReference>
<sequence>NTPWLVMDIPDENLTISHFDFRVDNLFFDWENKENPIIIIDWGSAVVNGGILDIAYLLGESIEIDLRRKIEKDMVKHYIKQLERKGITGYDFDFAWQFYLRSLMCYAYIPAIGYSQLDRSDPRAMKLFETITKRQFQAIVDNDATSICPS</sequence>
<gene>
    <name evidence="1" type="ORF">S12H4_52238</name>
</gene>
<name>X1V2F4_9ZZZZ</name>
<dbReference type="Pfam" id="PF02958">
    <property type="entry name" value="EcKL"/>
    <property type="match status" value="1"/>
</dbReference>
<evidence type="ECO:0000313" key="1">
    <source>
        <dbReference type="EMBL" id="GAJ06351.1"/>
    </source>
</evidence>
<organism evidence="1">
    <name type="scientific">marine sediment metagenome</name>
    <dbReference type="NCBI Taxonomy" id="412755"/>
    <lineage>
        <taxon>unclassified sequences</taxon>
        <taxon>metagenomes</taxon>
        <taxon>ecological metagenomes</taxon>
    </lineage>
</organism>
<evidence type="ECO:0008006" key="2">
    <source>
        <dbReference type="Google" id="ProtNLM"/>
    </source>
</evidence>
<accession>X1V2F4</accession>
<proteinExistence type="predicted"/>
<dbReference type="AlphaFoldDB" id="X1V2F4"/>
<protein>
    <recommendedName>
        <fullName evidence="2">Aminoglycoside phosphotransferase domain-containing protein</fullName>
    </recommendedName>
</protein>
<comment type="caution">
    <text evidence="1">The sequence shown here is derived from an EMBL/GenBank/DDBJ whole genome shotgun (WGS) entry which is preliminary data.</text>
</comment>
<dbReference type="Gene3D" id="3.90.1200.10">
    <property type="match status" value="1"/>
</dbReference>
<reference evidence="1" key="1">
    <citation type="journal article" date="2014" name="Front. Microbiol.">
        <title>High frequency of phylogenetically diverse reductive dehalogenase-homologous genes in deep subseafloor sedimentary metagenomes.</title>
        <authorList>
            <person name="Kawai M."/>
            <person name="Futagami T."/>
            <person name="Toyoda A."/>
            <person name="Takaki Y."/>
            <person name="Nishi S."/>
            <person name="Hori S."/>
            <person name="Arai W."/>
            <person name="Tsubouchi T."/>
            <person name="Morono Y."/>
            <person name="Uchiyama I."/>
            <person name="Ito T."/>
            <person name="Fujiyama A."/>
            <person name="Inagaki F."/>
            <person name="Takami H."/>
        </authorList>
    </citation>
    <scope>NUCLEOTIDE SEQUENCE</scope>
    <source>
        <strain evidence="1">Expedition CK06-06</strain>
    </source>
</reference>
<dbReference type="InterPro" id="IPR004119">
    <property type="entry name" value="EcKL"/>
</dbReference>
<feature type="non-terminal residue" evidence="1">
    <location>
        <position position="1"/>
    </location>
</feature>
<dbReference type="SUPFAM" id="SSF56112">
    <property type="entry name" value="Protein kinase-like (PK-like)"/>
    <property type="match status" value="1"/>
</dbReference>
<dbReference type="EMBL" id="BARW01033120">
    <property type="protein sequence ID" value="GAJ06351.1"/>
    <property type="molecule type" value="Genomic_DNA"/>
</dbReference>